<accession>A0A6G5QJM7</accession>
<dbReference type="AlphaFoldDB" id="A0A6G5QJM7"/>
<dbReference type="CDD" id="cd00093">
    <property type="entry name" value="HTH_XRE"/>
    <property type="match status" value="1"/>
</dbReference>
<dbReference type="RefSeq" id="WP_002943120.1">
    <property type="nucleotide sequence ID" value="NZ_CAURIV010000008.1"/>
</dbReference>
<reference evidence="1 2" key="1">
    <citation type="submission" date="2016-07" db="EMBL/GenBank/DDBJ databases">
        <title>Comparative genomics of the Campylobacter concisus group.</title>
        <authorList>
            <person name="Miller W.G."/>
            <person name="Yee E."/>
            <person name="Chapman M.H."/>
            <person name="Huynh S."/>
            <person name="Bono J.L."/>
            <person name="On S.L.W."/>
            <person name="StLeger J."/>
            <person name="Foster G."/>
            <person name="Parker C.T."/>
        </authorList>
    </citation>
    <scope>NUCLEOTIDE SEQUENCE [LARGE SCALE GENOMIC DNA]</scope>
    <source>
        <strain evidence="1 2">ATCC 33238</strain>
    </source>
</reference>
<dbReference type="InterPro" id="IPR010982">
    <property type="entry name" value="Lambda_DNA-bd_dom_sf"/>
</dbReference>
<gene>
    <name evidence="1" type="ORF">CRECT_0103</name>
</gene>
<dbReference type="PROSITE" id="PS50943">
    <property type="entry name" value="HTH_CROC1"/>
    <property type="match status" value="1"/>
</dbReference>
<dbReference type="Gene3D" id="1.10.260.40">
    <property type="entry name" value="lambda repressor-like DNA-binding domains"/>
    <property type="match status" value="1"/>
</dbReference>
<evidence type="ECO:0000313" key="2">
    <source>
        <dbReference type="Proteomes" id="UP000502377"/>
    </source>
</evidence>
<evidence type="ECO:0000313" key="1">
    <source>
        <dbReference type="EMBL" id="QCD45814.1"/>
    </source>
</evidence>
<dbReference type="SUPFAM" id="SSF47413">
    <property type="entry name" value="lambda repressor-like DNA-binding domains"/>
    <property type="match status" value="1"/>
</dbReference>
<proteinExistence type="predicted"/>
<dbReference type="Pfam" id="PF01381">
    <property type="entry name" value="HTH_3"/>
    <property type="match status" value="1"/>
</dbReference>
<dbReference type="KEGG" id="crx:CRECT_0103"/>
<protein>
    <submittedName>
        <fullName evidence="1">Putative toxin-antitoxin system, antitoxin component</fullName>
    </submittedName>
</protein>
<name>A0A6G5QJM7_CAMRE</name>
<dbReference type="InterPro" id="IPR001387">
    <property type="entry name" value="Cro/C1-type_HTH"/>
</dbReference>
<dbReference type="EMBL" id="CP012543">
    <property type="protein sequence ID" value="QCD45814.1"/>
    <property type="molecule type" value="Genomic_DNA"/>
</dbReference>
<dbReference type="SMART" id="SM00530">
    <property type="entry name" value="HTH_XRE"/>
    <property type="match status" value="1"/>
</dbReference>
<organism evidence="1 2">
    <name type="scientific">Campylobacter rectus</name>
    <name type="common">Wolinella recta</name>
    <dbReference type="NCBI Taxonomy" id="203"/>
    <lineage>
        <taxon>Bacteria</taxon>
        <taxon>Pseudomonadati</taxon>
        <taxon>Campylobacterota</taxon>
        <taxon>Epsilonproteobacteria</taxon>
        <taxon>Campylobacterales</taxon>
        <taxon>Campylobacteraceae</taxon>
        <taxon>Campylobacter</taxon>
    </lineage>
</organism>
<dbReference type="Proteomes" id="UP000502377">
    <property type="component" value="Chromosome"/>
</dbReference>
<dbReference type="GO" id="GO:0003677">
    <property type="term" value="F:DNA binding"/>
    <property type="evidence" value="ECO:0007669"/>
    <property type="project" value="InterPro"/>
</dbReference>
<sequence length="93" mass="10722">MPEVKFDDVFNEIMKSDEFRAEYEALMPEYELKSELIKARIKSGLTQSQLAERMGMKQSNLARLESTSGDFKFQTIVKYAKALGLKRLNIVLN</sequence>